<name>A0A1X0NGI3_9TRYP</name>
<dbReference type="Proteomes" id="UP000192257">
    <property type="component" value="Unassembled WGS sequence"/>
</dbReference>
<dbReference type="RefSeq" id="XP_028877882.1">
    <property type="nucleotide sequence ID" value="XM_029030824.1"/>
</dbReference>
<sequence length="132" mass="13915">MNSVMCVLAVVLCCACGYTMAAAASNVASLVPYYGDYAHGSSNSRGSSSTEPEQLLNKPATGVEEVVTLPDANPEVSANGKGEYLVVTFEPITRATYDKYCKKNSSSIINGKNCSVLLNYLEAKAKLPPSPP</sequence>
<gene>
    <name evidence="2" type="ORF">TM35_000561140</name>
</gene>
<comment type="caution">
    <text evidence="2">The sequence shown here is derived from an EMBL/GenBank/DDBJ whole genome shotgun (WGS) entry which is preliminary data.</text>
</comment>
<feature type="chain" id="PRO_5012009876" description="Leishmanolysin-like peptidase" evidence="1">
    <location>
        <begin position="22"/>
        <end position="132"/>
    </location>
</feature>
<dbReference type="EMBL" id="NBCO01000056">
    <property type="protein sequence ID" value="ORC83816.1"/>
    <property type="molecule type" value="Genomic_DNA"/>
</dbReference>
<dbReference type="AlphaFoldDB" id="A0A1X0NGI3"/>
<proteinExistence type="predicted"/>
<dbReference type="GeneID" id="39990604"/>
<accession>A0A1X0NGI3</accession>
<dbReference type="VEuPathDB" id="TriTrypDB:TM35_000561140"/>
<keyword evidence="1" id="KW-0732">Signal</keyword>
<feature type="non-terminal residue" evidence="2">
    <location>
        <position position="132"/>
    </location>
</feature>
<reference evidence="2 3" key="1">
    <citation type="submission" date="2017-03" db="EMBL/GenBank/DDBJ databases">
        <title>An alternative strategy for trypanosome survival in the mammalian bloodstream revealed through genome and transcriptome analysis of the ubiquitous bovine parasite Trypanosoma (Megatrypanum) theileri.</title>
        <authorList>
            <person name="Kelly S."/>
            <person name="Ivens A."/>
            <person name="Mott A."/>
            <person name="O'Neill E."/>
            <person name="Emms D."/>
            <person name="Macleod O."/>
            <person name="Voorheis P."/>
            <person name="Matthews J."/>
            <person name="Matthews K."/>
            <person name="Carrington M."/>
        </authorList>
    </citation>
    <scope>NUCLEOTIDE SEQUENCE [LARGE SCALE GENOMIC DNA]</scope>
    <source>
        <strain evidence="2">Edinburgh</strain>
    </source>
</reference>
<feature type="signal peptide" evidence="1">
    <location>
        <begin position="1"/>
        <end position="21"/>
    </location>
</feature>
<evidence type="ECO:0008006" key="4">
    <source>
        <dbReference type="Google" id="ProtNLM"/>
    </source>
</evidence>
<keyword evidence="3" id="KW-1185">Reference proteome</keyword>
<organism evidence="2 3">
    <name type="scientific">Trypanosoma theileri</name>
    <dbReference type="NCBI Taxonomy" id="67003"/>
    <lineage>
        <taxon>Eukaryota</taxon>
        <taxon>Discoba</taxon>
        <taxon>Euglenozoa</taxon>
        <taxon>Kinetoplastea</taxon>
        <taxon>Metakinetoplastina</taxon>
        <taxon>Trypanosomatida</taxon>
        <taxon>Trypanosomatidae</taxon>
        <taxon>Trypanosoma</taxon>
    </lineage>
</organism>
<evidence type="ECO:0000313" key="3">
    <source>
        <dbReference type="Proteomes" id="UP000192257"/>
    </source>
</evidence>
<protein>
    <recommendedName>
        <fullName evidence="4">Leishmanolysin-like peptidase</fullName>
    </recommendedName>
</protein>
<evidence type="ECO:0000313" key="2">
    <source>
        <dbReference type="EMBL" id="ORC83816.1"/>
    </source>
</evidence>
<evidence type="ECO:0000256" key="1">
    <source>
        <dbReference type="SAM" id="SignalP"/>
    </source>
</evidence>